<reference evidence="9" key="1">
    <citation type="journal article" date="2020" name="Stud. Mycol.">
        <title>101 Dothideomycetes genomes: a test case for predicting lifestyles and emergence of pathogens.</title>
        <authorList>
            <person name="Haridas S."/>
            <person name="Albert R."/>
            <person name="Binder M."/>
            <person name="Bloem J."/>
            <person name="Labutti K."/>
            <person name="Salamov A."/>
            <person name="Andreopoulos B."/>
            <person name="Baker S."/>
            <person name="Barry K."/>
            <person name="Bills G."/>
            <person name="Bluhm B."/>
            <person name="Cannon C."/>
            <person name="Castanera R."/>
            <person name="Culley D."/>
            <person name="Daum C."/>
            <person name="Ezra D."/>
            <person name="Gonzalez J."/>
            <person name="Henrissat B."/>
            <person name="Kuo A."/>
            <person name="Liang C."/>
            <person name="Lipzen A."/>
            <person name="Lutzoni F."/>
            <person name="Magnuson J."/>
            <person name="Mondo S."/>
            <person name="Nolan M."/>
            <person name="Ohm R."/>
            <person name="Pangilinan J."/>
            <person name="Park H.-J."/>
            <person name="Ramirez L."/>
            <person name="Alfaro M."/>
            <person name="Sun H."/>
            <person name="Tritt A."/>
            <person name="Yoshinaga Y."/>
            <person name="Zwiers L.-H."/>
            <person name="Turgeon B."/>
            <person name="Goodwin S."/>
            <person name="Spatafora J."/>
            <person name="Crous P."/>
            <person name="Grigoriev I."/>
        </authorList>
    </citation>
    <scope>NUCLEOTIDE SEQUENCE</scope>
    <source>
        <strain evidence="9">ATCC 16933</strain>
    </source>
</reference>
<proteinExistence type="inferred from homology"/>
<feature type="transmembrane region" description="Helical" evidence="7">
    <location>
        <begin position="176"/>
        <end position="198"/>
    </location>
</feature>
<dbReference type="AlphaFoldDB" id="A0A6A6NSZ2"/>
<evidence type="ECO:0000256" key="6">
    <source>
        <dbReference type="SAM" id="MobiDB-lite"/>
    </source>
</evidence>
<feature type="transmembrane region" description="Helical" evidence="7">
    <location>
        <begin position="97"/>
        <end position="121"/>
    </location>
</feature>
<feature type="region of interest" description="Disordered" evidence="6">
    <location>
        <begin position="422"/>
        <end position="441"/>
    </location>
</feature>
<evidence type="ECO:0000259" key="8">
    <source>
        <dbReference type="Pfam" id="PF20684"/>
    </source>
</evidence>
<dbReference type="GO" id="GO:0016020">
    <property type="term" value="C:membrane"/>
    <property type="evidence" value="ECO:0007669"/>
    <property type="project" value="UniProtKB-SubCell"/>
</dbReference>
<dbReference type="PANTHER" id="PTHR33048:SF47">
    <property type="entry name" value="INTEGRAL MEMBRANE PROTEIN-RELATED"/>
    <property type="match status" value="1"/>
</dbReference>
<evidence type="ECO:0000256" key="7">
    <source>
        <dbReference type="SAM" id="Phobius"/>
    </source>
</evidence>
<dbReference type="PANTHER" id="PTHR33048">
    <property type="entry name" value="PTH11-LIKE INTEGRAL MEMBRANE PROTEIN (AFU_ORTHOLOGUE AFUA_5G11245)"/>
    <property type="match status" value="1"/>
</dbReference>
<feature type="region of interest" description="Disordered" evidence="6">
    <location>
        <begin position="353"/>
        <end position="384"/>
    </location>
</feature>
<evidence type="ECO:0000256" key="5">
    <source>
        <dbReference type="ARBA" id="ARBA00038359"/>
    </source>
</evidence>
<dbReference type="EMBL" id="MU001689">
    <property type="protein sequence ID" value="KAF2454920.1"/>
    <property type="molecule type" value="Genomic_DNA"/>
</dbReference>
<dbReference type="Pfam" id="PF20684">
    <property type="entry name" value="Fung_rhodopsin"/>
    <property type="match status" value="1"/>
</dbReference>
<dbReference type="InterPro" id="IPR052337">
    <property type="entry name" value="SAT4-like"/>
</dbReference>
<gene>
    <name evidence="9" type="ORF">BDY21DRAFT_373789</name>
</gene>
<evidence type="ECO:0000256" key="3">
    <source>
        <dbReference type="ARBA" id="ARBA00022989"/>
    </source>
</evidence>
<keyword evidence="3 7" id="KW-1133">Transmembrane helix</keyword>
<name>A0A6A6NSZ2_9PEZI</name>
<accession>A0A6A6NSZ2</accession>
<evidence type="ECO:0000313" key="10">
    <source>
        <dbReference type="Proteomes" id="UP000799766"/>
    </source>
</evidence>
<evidence type="ECO:0000256" key="2">
    <source>
        <dbReference type="ARBA" id="ARBA00022692"/>
    </source>
</evidence>
<comment type="subcellular location">
    <subcellularLocation>
        <location evidence="1">Membrane</location>
        <topology evidence="1">Multi-pass membrane protein</topology>
    </subcellularLocation>
</comment>
<feature type="transmembrane region" description="Helical" evidence="7">
    <location>
        <begin position="20"/>
        <end position="42"/>
    </location>
</feature>
<dbReference type="OrthoDB" id="444631at2759"/>
<keyword evidence="10" id="KW-1185">Reference proteome</keyword>
<feature type="transmembrane region" description="Helical" evidence="7">
    <location>
        <begin position="133"/>
        <end position="156"/>
    </location>
</feature>
<feature type="region of interest" description="Disordered" evidence="6">
    <location>
        <begin position="292"/>
        <end position="315"/>
    </location>
</feature>
<evidence type="ECO:0000313" key="9">
    <source>
        <dbReference type="EMBL" id="KAF2454920.1"/>
    </source>
</evidence>
<dbReference type="Proteomes" id="UP000799766">
    <property type="component" value="Unassembled WGS sequence"/>
</dbReference>
<keyword evidence="2 7" id="KW-0812">Transmembrane</keyword>
<feature type="compositionally biased region" description="Basic and acidic residues" evidence="6">
    <location>
        <begin position="497"/>
        <end position="506"/>
    </location>
</feature>
<keyword evidence="4 7" id="KW-0472">Membrane</keyword>
<protein>
    <recommendedName>
        <fullName evidence="8">Rhodopsin domain-containing protein</fullName>
    </recommendedName>
</protein>
<feature type="transmembrane region" description="Helical" evidence="7">
    <location>
        <begin position="210"/>
        <end position="230"/>
    </location>
</feature>
<feature type="domain" description="Rhodopsin" evidence="8">
    <location>
        <begin position="38"/>
        <end position="274"/>
    </location>
</feature>
<feature type="transmembrane region" description="Helical" evidence="7">
    <location>
        <begin position="54"/>
        <end position="77"/>
    </location>
</feature>
<evidence type="ECO:0000256" key="1">
    <source>
        <dbReference type="ARBA" id="ARBA00004141"/>
    </source>
</evidence>
<evidence type="ECO:0000256" key="4">
    <source>
        <dbReference type="ARBA" id="ARBA00023136"/>
    </source>
</evidence>
<feature type="region of interest" description="Disordered" evidence="6">
    <location>
        <begin position="451"/>
        <end position="533"/>
    </location>
</feature>
<comment type="similarity">
    <text evidence="5">Belongs to the SAT4 family.</text>
</comment>
<sequence>MSSQAPPPPPESYSEDKGAHVTAVVITFAVLSFIFVSLRLYTRLRIVKNVGPEDIFIALAWVFSVGVSACMCMQVRFGTGRHVWTLTDEDMMHSLQALYASIIVYNFGLTFTKLSILIQFLRIFVTKSVRRACFVMIGVVVVYGFWTVLSAILNCIPVDLFWDKSLDGHCIHQQALWFVNAAINIATDFAIIVLPIPALKCLMLPRRQKIILMFIFALGGFACITSILRLHALYVVSVSDDITWDNPGSAIWSSVELNTGIICACLPTLRALVARVFPRFFPAYRYTAGSGANGGTAGGHNRTGRSGGTAGTVGTATLNTRFSDATKGGDSTLLGDSPDRYSMAKDAEFGLSLTHSDEENGPGATTQPPASRVRESASQGSMAAAAAAAAGVDAHSPLEKDGAVPLAAVHPDDRALARHSGAPVGVATTASSSPPPAAKKHTFGNAFYAASASPHHHHGGGDGGDGGGAAAADQGRKSPELENGQIRVVTVVQQSAEKNEGAKAGREGGAQGPGAFSNKGLFGLPPVSEAPNA</sequence>
<dbReference type="InterPro" id="IPR049326">
    <property type="entry name" value="Rhodopsin_dom_fungi"/>
</dbReference>
<organism evidence="9 10">
    <name type="scientific">Lineolata rhizophorae</name>
    <dbReference type="NCBI Taxonomy" id="578093"/>
    <lineage>
        <taxon>Eukaryota</taxon>
        <taxon>Fungi</taxon>
        <taxon>Dikarya</taxon>
        <taxon>Ascomycota</taxon>
        <taxon>Pezizomycotina</taxon>
        <taxon>Dothideomycetes</taxon>
        <taxon>Dothideomycetes incertae sedis</taxon>
        <taxon>Lineolatales</taxon>
        <taxon>Lineolataceae</taxon>
        <taxon>Lineolata</taxon>
    </lineage>
</organism>